<dbReference type="Gene3D" id="3.40.630.30">
    <property type="match status" value="1"/>
</dbReference>
<accession>A0ABY8H8S4</accession>
<organism evidence="1 2">
    <name type="scientific">Citricoccus muralis</name>
    <dbReference type="NCBI Taxonomy" id="169134"/>
    <lineage>
        <taxon>Bacteria</taxon>
        <taxon>Bacillati</taxon>
        <taxon>Actinomycetota</taxon>
        <taxon>Actinomycetes</taxon>
        <taxon>Micrococcales</taxon>
        <taxon>Micrococcaceae</taxon>
        <taxon>Citricoccus</taxon>
    </lineage>
</organism>
<protein>
    <submittedName>
        <fullName evidence="1">N-acetyltransferase</fullName>
    </submittedName>
</protein>
<sequence length="178" mass="19698">MTTARIRKATRDDIPAAQELKLACWREVYADLRDEEFFRRAEARLDEDIAWWQRGIDAGAEFHVAELEGTFGPQIIGIAGATPTLPEDADAGVGIEMGMLYVLQKHDAPAAPGAGAPGLRALLLETVLQGREALVWVIEQDQTTLNFYRDHGFTPDGARESLDGEWAGLSEIRLVRRP</sequence>
<dbReference type="Proteomes" id="UP001219037">
    <property type="component" value="Chromosome"/>
</dbReference>
<dbReference type="SUPFAM" id="SSF55729">
    <property type="entry name" value="Acyl-CoA N-acyltransferases (Nat)"/>
    <property type="match status" value="1"/>
</dbReference>
<dbReference type="InterPro" id="IPR016181">
    <property type="entry name" value="Acyl_CoA_acyltransferase"/>
</dbReference>
<dbReference type="EMBL" id="CP121252">
    <property type="protein sequence ID" value="WFP17431.1"/>
    <property type="molecule type" value="Genomic_DNA"/>
</dbReference>
<evidence type="ECO:0000313" key="2">
    <source>
        <dbReference type="Proteomes" id="UP001219037"/>
    </source>
</evidence>
<name>A0ABY8H8S4_9MICC</name>
<dbReference type="RefSeq" id="WP_278158923.1">
    <property type="nucleotide sequence ID" value="NZ_CP121252.1"/>
</dbReference>
<reference evidence="1 2" key="1">
    <citation type="submission" date="2023-04" db="EMBL/GenBank/DDBJ databases">
        <title>Funneling lignin-derived compounds into biodiesel using alkali-halophilic Citricoccus sp. P2.</title>
        <authorList>
            <person name="Luo C.-B."/>
        </authorList>
    </citation>
    <scope>NUCLEOTIDE SEQUENCE [LARGE SCALE GENOMIC DNA]</scope>
    <source>
        <strain evidence="1 2">P2</strain>
    </source>
</reference>
<keyword evidence="2" id="KW-1185">Reference proteome</keyword>
<proteinExistence type="predicted"/>
<evidence type="ECO:0000313" key="1">
    <source>
        <dbReference type="EMBL" id="WFP17431.1"/>
    </source>
</evidence>
<gene>
    <name evidence="1" type="ORF">P8192_04800</name>
</gene>